<gene>
    <name evidence="4" type="ORF">Pla175_23630</name>
</gene>
<dbReference type="GO" id="GO:0045892">
    <property type="term" value="P:negative regulation of DNA-templated transcription"/>
    <property type="evidence" value="ECO:0007669"/>
    <property type="project" value="InterPro"/>
</dbReference>
<evidence type="ECO:0000256" key="1">
    <source>
        <dbReference type="ARBA" id="ARBA00023015"/>
    </source>
</evidence>
<evidence type="ECO:0000256" key="3">
    <source>
        <dbReference type="ARBA" id="ARBA00023163"/>
    </source>
</evidence>
<proteinExistence type="predicted"/>
<reference evidence="4 5" key="1">
    <citation type="submission" date="2019-02" db="EMBL/GenBank/DDBJ databases">
        <title>Deep-cultivation of Planctomycetes and their phenomic and genomic characterization uncovers novel biology.</title>
        <authorList>
            <person name="Wiegand S."/>
            <person name="Jogler M."/>
            <person name="Boedeker C."/>
            <person name="Pinto D."/>
            <person name="Vollmers J."/>
            <person name="Rivas-Marin E."/>
            <person name="Kohn T."/>
            <person name="Peeters S.H."/>
            <person name="Heuer A."/>
            <person name="Rast P."/>
            <person name="Oberbeckmann S."/>
            <person name="Bunk B."/>
            <person name="Jeske O."/>
            <person name="Meyerdierks A."/>
            <person name="Storesund J.E."/>
            <person name="Kallscheuer N."/>
            <person name="Luecker S."/>
            <person name="Lage O.M."/>
            <person name="Pohl T."/>
            <person name="Merkel B.J."/>
            <person name="Hornburger P."/>
            <person name="Mueller R.-W."/>
            <person name="Bruemmer F."/>
            <person name="Labrenz M."/>
            <person name="Spormann A.M."/>
            <person name="Op den Camp H."/>
            <person name="Overmann J."/>
            <person name="Amann R."/>
            <person name="Jetten M.S.M."/>
            <person name="Mascher T."/>
            <person name="Medema M.H."/>
            <person name="Devos D.P."/>
            <person name="Kaster A.-K."/>
            <person name="Ovreas L."/>
            <person name="Rohde M."/>
            <person name="Galperin M.Y."/>
            <person name="Jogler C."/>
        </authorList>
    </citation>
    <scope>NUCLEOTIDE SEQUENCE [LARGE SCALE GENOMIC DNA]</scope>
    <source>
        <strain evidence="4 5">Pla175</strain>
    </source>
</reference>
<dbReference type="GO" id="GO:0003677">
    <property type="term" value="F:DNA binding"/>
    <property type="evidence" value="ECO:0007669"/>
    <property type="project" value="UniProtKB-KW"/>
</dbReference>
<accession>A0A518DBY5</accession>
<name>A0A518DBY5_9BACT</name>
<keyword evidence="2" id="KW-0238">DNA-binding</keyword>
<protein>
    <submittedName>
        <fullName evidence="4">Uncharacterized protein</fullName>
    </submittedName>
</protein>
<dbReference type="Pfam" id="PF03965">
    <property type="entry name" value="Penicillinase_R"/>
    <property type="match status" value="1"/>
</dbReference>
<keyword evidence="1" id="KW-0805">Transcription regulation</keyword>
<keyword evidence="5" id="KW-1185">Reference proteome</keyword>
<evidence type="ECO:0000256" key="2">
    <source>
        <dbReference type="ARBA" id="ARBA00023125"/>
    </source>
</evidence>
<keyword evidence="3" id="KW-0804">Transcription</keyword>
<dbReference type="InterPro" id="IPR005650">
    <property type="entry name" value="BlaI_family"/>
</dbReference>
<dbReference type="Gene3D" id="1.10.10.10">
    <property type="entry name" value="Winged helix-like DNA-binding domain superfamily/Winged helix DNA-binding domain"/>
    <property type="match status" value="1"/>
</dbReference>
<organism evidence="4 5">
    <name type="scientific">Pirellulimonas nuda</name>
    <dbReference type="NCBI Taxonomy" id="2528009"/>
    <lineage>
        <taxon>Bacteria</taxon>
        <taxon>Pseudomonadati</taxon>
        <taxon>Planctomycetota</taxon>
        <taxon>Planctomycetia</taxon>
        <taxon>Pirellulales</taxon>
        <taxon>Lacipirellulaceae</taxon>
        <taxon>Pirellulimonas</taxon>
    </lineage>
</organism>
<evidence type="ECO:0000313" key="5">
    <source>
        <dbReference type="Proteomes" id="UP000317429"/>
    </source>
</evidence>
<dbReference type="EMBL" id="CP036291">
    <property type="protein sequence ID" value="QDU88979.1"/>
    <property type="molecule type" value="Genomic_DNA"/>
</dbReference>
<evidence type="ECO:0000313" key="4">
    <source>
        <dbReference type="EMBL" id="QDU88979.1"/>
    </source>
</evidence>
<sequence>MEVGGATVREVFDAIHTAEPDDVPPAYAMVPILLQGLNHKRPVRRKRRGMTHVYSAVIKRSIATRRAWPSISWLGCATGR</sequence>
<dbReference type="KEGG" id="pnd:Pla175_23630"/>
<dbReference type="InterPro" id="IPR036388">
    <property type="entry name" value="WH-like_DNA-bd_sf"/>
</dbReference>
<dbReference type="Proteomes" id="UP000317429">
    <property type="component" value="Chromosome"/>
</dbReference>
<dbReference type="AlphaFoldDB" id="A0A518DBY5"/>